<proteinExistence type="predicted"/>
<evidence type="ECO:0000256" key="1">
    <source>
        <dbReference type="SAM" id="MobiDB-lite"/>
    </source>
</evidence>
<reference evidence="2" key="1">
    <citation type="submission" date="2018-04" db="EMBL/GenBank/DDBJ databases">
        <title>Whole genome sequencing of Hypsizygus marmoreus.</title>
        <authorList>
            <person name="Choi I.-G."/>
            <person name="Min B."/>
            <person name="Kim J.-G."/>
            <person name="Kim S."/>
            <person name="Oh Y.-L."/>
            <person name="Kong W.-S."/>
            <person name="Park H."/>
            <person name="Jeong J."/>
            <person name="Song E.-S."/>
        </authorList>
    </citation>
    <scope>NUCLEOTIDE SEQUENCE [LARGE SCALE GENOMIC DNA]</scope>
    <source>
        <strain evidence="2">51987-8</strain>
    </source>
</reference>
<gene>
    <name evidence="2" type="ORF">Hypma_008113</name>
</gene>
<comment type="caution">
    <text evidence="2">The sequence shown here is derived from an EMBL/GenBank/DDBJ whole genome shotgun (WGS) entry which is preliminary data.</text>
</comment>
<feature type="region of interest" description="Disordered" evidence="1">
    <location>
        <begin position="1"/>
        <end position="80"/>
    </location>
</feature>
<dbReference type="InParanoid" id="A0A369JUI4"/>
<dbReference type="STRING" id="39966.A0A369JUI4"/>
<sequence>MATWLASNPVQHPWFTKPSMKRKLSESPSPISSASQSSSSSPSGSPPPHKRRKHSALEAGFSNLSLVNSHPTDTSGSSSALNYASEHISTLSASYSSIEALEPSIEEPTVPEVKMKSSSWYEPERDRIVVTDLDSSSDEDDENADPDTASISISRALLRQISSRNATKPILLPPSQSQALVLFKPLPTAGVTAIVEEPEDQLEEGKADDTGSISIDVLEDMVADEDAMDIEPW</sequence>
<evidence type="ECO:0000313" key="3">
    <source>
        <dbReference type="Proteomes" id="UP000076154"/>
    </source>
</evidence>
<dbReference type="AlphaFoldDB" id="A0A369JUI4"/>
<evidence type="ECO:0000313" key="2">
    <source>
        <dbReference type="EMBL" id="RDB25438.1"/>
    </source>
</evidence>
<accession>A0A369JUI4</accession>
<name>A0A369JUI4_HYPMA</name>
<feature type="compositionally biased region" description="Polar residues" evidence="1">
    <location>
        <begin position="1"/>
        <end position="10"/>
    </location>
</feature>
<feature type="compositionally biased region" description="Low complexity" evidence="1">
    <location>
        <begin position="26"/>
        <end position="43"/>
    </location>
</feature>
<dbReference type="OrthoDB" id="3364141at2759"/>
<dbReference type="EMBL" id="LUEZ02000041">
    <property type="protein sequence ID" value="RDB25438.1"/>
    <property type="molecule type" value="Genomic_DNA"/>
</dbReference>
<feature type="compositionally biased region" description="Acidic residues" evidence="1">
    <location>
        <begin position="135"/>
        <end position="145"/>
    </location>
</feature>
<feature type="region of interest" description="Disordered" evidence="1">
    <location>
        <begin position="102"/>
        <end position="150"/>
    </location>
</feature>
<protein>
    <submittedName>
        <fullName evidence="2">Uncharacterized protein</fullName>
    </submittedName>
</protein>
<dbReference type="Proteomes" id="UP000076154">
    <property type="component" value="Unassembled WGS sequence"/>
</dbReference>
<keyword evidence="3" id="KW-1185">Reference proteome</keyword>
<organism evidence="2 3">
    <name type="scientific">Hypsizygus marmoreus</name>
    <name type="common">White beech mushroom</name>
    <name type="synonym">Agaricus marmoreus</name>
    <dbReference type="NCBI Taxonomy" id="39966"/>
    <lineage>
        <taxon>Eukaryota</taxon>
        <taxon>Fungi</taxon>
        <taxon>Dikarya</taxon>
        <taxon>Basidiomycota</taxon>
        <taxon>Agaricomycotina</taxon>
        <taxon>Agaricomycetes</taxon>
        <taxon>Agaricomycetidae</taxon>
        <taxon>Agaricales</taxon>
        <taxon>Tricholomatineae</taxon>
        <taxon>Lyophyllaceae</taxon>
        <taxon>Hypsizygus</taxon>
    </lineage>
</organism>
<feature type="compositionally biased region" description="Polar residues" evidence="1">
    <location>
        <begin position="62"/>
        <end position="80"/>
    </location>
</feature>